<evidence type="ECO:0000313" key="2">
    <source>
        <dbReference type="Proteomes" id="UP001321475"/>
    </source>
</evidence>
<reference evidence="2" key="1">
    <citation type="journal article" date="2019" name="Int. J. Syst. Evol. Microbiol.">
        <title>The Global Catalogue of Microorganisms (GCM) 10K type strain sequencing project: providing services to taxonomists for standard genome sequencing and annotation.</title>
        <authorList>
            <consortium name="The Broad Institute Genomics Platform"/>
            <consortium name="The Broad Institute Genome Sequencing Center for Infectious Disease"/>
            <person name="Wu L."/>
            <person name="Ma J."/>
        </authorList>
    </citation>
    <scope>NUCLEOTIDE SEQUENCE [LARGE SCALE GENOMIC DNA]</scope>
    <source>
        <strain evidence="2">NBRC 108565</strain>
    </source>
</reference>
<gene>
    <name evidence="1" type="ORF">GCM10025865_05660</name>
</gene>
<dbReference type="EMBL" id="AP027729">
    <property type="protein sequence ID" value="BDZ41267.1"/>
    <property type="molecule type" value="Genomic_DNA"/>
</dbReference>
<sequence>MPRAATAALPLVDPEISERISSRLELVEARLRETVTQADTLADTASRHLVSAGGSVCARS</sequence>
<dbReference type="Proteomes" id="UP001321475">
    <property type="component" value="Chromosome"/>
</dbReference>
<keyword evidence="2" id="KW-1185">Reference proteome</keyword>
<protein>
    <submittedName>
        <fullName evidence="1">Uncharacterized protein</fullName>
    </submittedName>
</protein>
<name>A0ABN6XCA8_9CELL</name>
<evidence type="ECO:0000313" key="1">
    <source>
        <dbReference type="EMBL" id="BDZ41267.1"/>
    </source>
</evidence>
<organism evidence="1 2">
    <name type="scientific">Paraoerskovia sediminicola</name>
    <dbReference type="NCBI Taxonomy" id="1138587"/>
    <lineage>
        <taxon>Bacteria</taxon>
        <taxon>Bacillati</taxon>
        <taxon>Actinomycetota</taxon>
        <taxon>Actinomycetes</taxon>
        <taxon>Micrococcales</taxon>
        <taxon>Cellulomonadaceae</taxon>
        <taxon>Paraoerskovia</taxon>
    </lineage>
</organism>
<proteinExistence type="predicted"/>
<accession>A0ABN6XCA8</accession>